<evidence type="ECO:0000313" key="4">
    <source>
        <dbReference type="Ensembl" id="ENSPMGP00000016064.1"/>
    </source>
</evidence>
<dbReference type="GO" id="GO:0030097">
    <property type="term" value="P:hemopoiesis"/>
    <property type="evidence" value="ECO:0007669"/>
    <property type="project" value="TreeGrafter"/>
</dbReference>
<feature type="chain" id="PRO_5017177455" description="PH domain-containing protein" evidence="2">
    <location>
        <begin position="18"/>
        <end position="266"/>
    </location>
</feature>
<feature type="compositionally biased region" description="Polar residues" evidence="1">
    <location>
        <begin position="225"/>
        <end position="249"/>
    </location>
</feature>
<evidence type="ECO:0000313" key="5">
    <source>
        <dbReference type="Proteomes" id="UP000261520"/>
    </source>
</evidence>
<sequence>MCVILFFVASRASDSFALNVEGLSRSRLLYCDLSAGLLSCYFTPEEIQAKVAPTLKLPINQVNDTRIRVLETGSMGQRHRTLSIHSPTAEASDPVTFSTESREELDEWVDALHQHLYDQSINSPSKFESITDLIHDKIEQTDGRFLIGHEERREAPNWSSLFDGSQSVLVQKSVLSQSKTSTPVKKRRAPPPPTNQEPYTPPAHPRSSETTPAEHRRSPGRTLLWGSSRSSLRAKSLNSTQTPTPTNPDLSDPPVARRPSLPRGVN</sequence>
<dbReference type="GO" id="GO:0008284">
    <property type="term" value="P:positive regulation of cell population proliferation"/>
    <property type="evidence" value="ECO:0007669"/>
    <property type="project" value="TreeGrafter"/>
</dbReference>
<evidence type="ECO:0000259" key="3">
    <source>
        <dbReference type="PROSITE" id="PS50003"/>
    </source>
</evidence>
<keyword evidence="5" id="KW-1185">Reference proteome</keyword>
<reference evidence="4" key="1">
    <citation type="submission" date="2025-08" db="UniProtKB">
        <authorList>
            <consortium name="Ensembl"/>
        </authorList>
    </citation>
    <scope>IDENTIFICATION</scope>
</reference>
<dbReference type="InterPro" id="IPR001849">
    <property type="entry name" value="PH_domain"/>
</dbReference>
<evidence type="ECO:0000256" key="2">
    <source>
        <dbReference type="SAM" id="SignalP"/>
    </source>
</evidence>
<feature type="signal peptide" evidence="2">
    <location>
        <begin position="1"/>
        <end position="17"/>
    </location>
</feature>
<dbReference type="SUPFAM" id="SSF50729">
    <property type="entry name" value="PH domain-like"/>
    <property type="match status" value="1"/>
</dbReference>
<dbReference type="PANTHER" id="PTHR21538:SF21">
    <property type="entry name" value="RHOTEKIN-2"/>
    <property type="match status" value="1"/>
</dbReference>
<dbReference type="Ensembl" id="ENSPMGT00000017137.1">
    <property type="protein sequence ID" value="ENSPMGP00000016064.1"/>
    <property type="gene ID" value="ENSPMGG00000013178.1"/>
</dbReference>
<proteinExistence type="predicted"/>
<organism evidence="4 5">
    <name type="scientific">Periophthalmus magnuspinnatus</name>
    <dbReference type="NCBI Taxonomy" id="409849"/>
    <lineage>
        <taxon>Eukaryota</taxon>
        <taxon>Metazoa</taxon>
        <taxon>Chordata</taxon>
        <taxon>Craniata</taxon>
        <taxon>Vertebrata</taxon>
        <taxon>Euteleostomi</taxon>
        <taxon>Actinopterygii</taxon>
        <taxon>Neopterygii</taxon>
        <taxon>Teleostei</taxon>
        <taxon>Neoteleostei</taxon>
        <taxon>Acanthomorphata</taxon>
        <taxon>Gobiaria</taxon>
        <taxon>Gobiiformes</taxon>
        <taxon>Gobioidei</taxon>
        <taxon>Gobiidae</taxon>
        <taxon>Oxudercinae</taxon>
        <taxon>Periophthalmus</taxon>
    </lineage>
</organism>
<dbReference type="Gene3D" id="2.30.29.30">
    <property type="entry name" value="Pleckstrin-homology domain (PH domain)/Phosphotyrosine-binding domain (PTB)"/>
    <property type="match status" value="1"/>
</dbReference>
<dbReference type="PANTHER" id="PTHR21538">
    <property type="entry name" value="ANILLIN/RHOTEKIN RTKN"/>
    <property type="match status" value="1"/>
</dbReference>
<name>A0A3B4AHH3_9GOBI</name>
<evidence type="ECO:0000256" key="1">
    <source>
        <dbReference type="SAM" id="MobiDB-lite"/>
    </source>
</evidence>
<dbReference type="Proteomes" id="UP000261520">
    <property type="component" value="Unplaced"/>
</dbReference>
<dbReference type="AlphaFoldDB" id="A0A3B4AHH3"/>
<dbReference type="STRING" id="409849.ENSPMGP00000016064"/>
<dbReference type="PROSITE" id="PS50003">
    <property type="entry name" value="PH_DOMAIN"/>
    <property type="match status" value="1"/>
</dbReference>
<feature type="region of interest" description="Disordered" evidence="1">
    <location>
        <begin position="174"/>
        <end position="266"/>
    </location>
</feature>
<reference evidence="4" key="2">
    <citation type="submission" date="2025-09" db="UniProtKB">
        <authorList>
            <consortium name="Ensembl"/>
        </authorList>
    </citation>
    <scope>IDENTIFICATION</scope>
</reference>
<feature type="compositionally biased region" description="Pro residues" evidence="1">
    <location>
        <begin position="190"/>
        <end position="204"/>
    </location>
</feature>
<protein>
    <recommendedName>
        <fullName evidence="3">PH domain-containing protein</fullName>
    </recommendedName>
</protein>
<accession>A0A3B4AHH3</accession>
<dbReference type="InterPro" id="IPR011993">
    <property type="entry name" value="PH-like_dom_sf"/>
</dbReference>
<dbReference type="InterPro" id="IPR051364">
    <property type="entry name" value="Cytokinesis/Rho-signaling"/>
</dbReference>
<keyword evidence="2" id="KW-0732">Signal</keyword>
<feature type="domain" description="PH" evidence="3">
    <location>
        <begin position="1"/>
        <end position="117"/>
    </location>
</feature>